<proteinExistence type="predicted"/>
<reference evidence="1 2" key="1">
    <citation type="submission" date="2020-08" db="EMBL/GenBank/DDBJ databases">
        <title>Genome Sequencing of Nocardia wallacei strain FMUON74 and assembly.</title>
        <authorList>
            <person name="Toyokawa M."/>
            <person name="Uesaka K."/>
        </authorList>
    </citation>
    <scope>NUCLEOTIDE SEQUENCE [LARGE SCALE GENOMIC DNA]</scope>
    <source>
        <strain evidence="1 2">FMUON74</strain>
    </source>
</reference>
<dbReference type="KEGG" id="nwl:NWFMUON74_17960"/>
<keyword evidence="2" id="KW-1185">Reference proteome</keyword>
<evidence type="ECO:0000313" key="2">
    <source>
        <dbReference type="Proteomes" id="UP000516173"/>
    </source>
</evidence>
<dbReference type="EMBL" id="AP023396">
    <property type="protein sequence ID" value="BCK54024.1"/>
    <property type="molecule type" value="Genomic_DNA"/>
</dbReference>
<accession>A0A7G1KL14</accession>
<dbReference type="Proteomes" id="UP000516173">
    <property type="component" value="Chromosome"/>
</dbReference>
<protein>
    <submittedName>
        <fullName evidence="1">Uncharacterized protein</fullName>
    </submittedName>
</protein>
<name>A0A7G1KL14_9NOCA</name>
<organism evidence="1 2">
    <name type="scientific">Nocardia wallacei</name>
    <dbReference type="NCBI Taxonomy" id="480035"/>
    <lineage>
        <taxon>Bacteria</taxon>
        <taxon>Bacillati</taxon>
        <taxon>Actinomycetota</taxon>
        <taxon>Actinomycetes</taxon>
        <taxon>Mycobacteriales</taxon>
        <taxon>Nocardiaceae</taxon>
        <taxon>Nocardia</taxon>
    </lineage>
</organism>
<evidence type="ECO:0000313" key="1">
    <source>
        <dbReference type="EMBL" id="BCK54024.1"/>
    </source>
</evidence>
<dbReference type="AlphaFoldDB" id="A0A7G1KL14"/>
<sequence>MRRRLRKVVPDDIQVSTGSKANRQRIVEALRMPPLSDADRALAKSLLRSFGPVSDNRPIAGPTPAEVASLRGEDGRLGERLLERASPRMVRLTPLAGRDPSPNPFTRGYAACGPVEVARATGPAVAGRTERRLLFWELTSLNGQYGPFQFALASARYITPERPIHWKFRGELVDGIYVTFHVLRYREEYQSDSLVIRFDSAGRIVVYASFDDARIYTSVWTSLDNYFSR</sequence>
<gene>
    <name evidence="1" type="ORF">NWFMUON74_17960</name>
</gene>